<keyword evidence="3 10" id="KW-0813">Transport</keyword>
<keyword evidence="6 10" id="KW-0812">Transmembrane</keyword>
<dbReference type="SUPFAM" id="SSF74653">
    <property type="entry name" value="TolA/TonB C-terminal domain"/>
    <property type="match status" value="1"/>
</dbReference>
<reference evidence="13 14" key="1">
    <citation type="submission" date="2018-09" db="EMBL/GenBank/DDBJ databases">
        <title>Mesorhizobium carmichaelinearum sp. nov. isolated from Carmichaelinea spp. root nodules in New Zealand.</title>
        <authorList>
            <person name="De Meyer S.E."/>
        </authorList>
    </citation>
    <scope>NUCLEOTIDE SEQUENCE [LARGE SCALE GENOMIC DNA]</scope>
    <source>
        <strain evidence="13 14">LMG 28313</strain>
    </source>
</reference>
<dbReference type="InterPro" id="IPR037682">
    <property type="entry name" value="TonB_C"/>
</dbReference>
<feature type="compositionally biased region" description="Low complexity" evidence="11">
    <location>
        <begin position="105"/>
        <end position="114"/>
    </location>
</feature>
<evidence type="ECO:0000256" key="9">
    <source>
        <dbReference type="ARBA" id="ARBA00023136"/>
    </source>
</evidence>
<feature type="compositionally biased region" description="Low complexity" evidence="11">
    <location>
        <begin position="194"/>
        <end position="217"/>
    </location>
</feature>
<sequence>MTQAAAPPTTYLSRFGWRDLGLWTGAAVLVLGAHVAVAYAVQSFSPIETDGGPLRAPMIEMVPMTVMPAVPEQAAMLEAAMPDQAEPVEEAERVAEAEPEKMTEQTEPTAEQPEMAPPDETELTTTAEPEPADQPPSDEVIPDVVEAVTPEVVVPLPQPKPVEEAKEKKLVQAKAKNPAEKPKPRPRKEKAEPARTVATASAQTRPAARAAAPKAAAGFSGISPAKWESRLAAWINRHKRYPSAAKSRGAQGNVNVAFAVDASGRVVSARVARSSGDPDLDRAALAVLQGATVPAPPPELGSRVSRTAPFVFNLRD</sequence>
<dbReference type="PRINTS" id="PR01374">
    <property type="entry name" value="TONBPROTEIN"/>
</dbReference>
<keyword evidence="9 10" id="KW-0472">Membrane</keyword>
<dbReference type="InterPro" id="IPR003538">
    <property type="entry name" value="TonB"/>
</dbReference>
<keyword evidence="4 10" id="KW-1003">Cell membrane</keyword>
<dbReference type="GO" id="GO:0031992">
    <property type="term" value="F:energy transducer activity"/>
    <property type="evidence" value="ECO:0007669"/>
    <property type="project" value="InterPro"/>
</dbReference>
<evidence type="ECO:0000256" key="3">
    <source>
        <dbReference type="ARBA" id="ARBA00022448"/>
    </source>
</evidence>
<dbReference type="PROSITE" id="PS52015">
    <property type="entry name" value="TONB_CTD"/>
    <property type="match status" value="1"/>
</dbReference>
<evidence type="ECO:0000259" key="12">
    <source>
        <dbReference type="PROSITE" id="PS52015"/>
    </source>
</evidence>
<dbReference type="EMBL" id="QZXA01000003">
    <property type="protein sequence ID" value="RJT35548.1"/>
    <property type="molecule type" value="Genomic_DNA"/>
</dbReference>
<keyword evidence="8 10" id="KW-1133">Transmembrane helix</keyword>
<evidence type="ECO:0000256" key="7">
    <source>
        <dbReference type="ARBA" id="ARBA00022927"/>
    </source>
</evidence>
<keyword evidence="10" id="KW-0735">Signal-anchor</keyword>
<organism evidence="13 14">
    <name type="scientific">Mesorhizobium jarvisii</name>
    <dbReference type="NCBI Taxonomy" id="1777867"/>
    <lineage>
        <taxon>Bacteria</taxon>
        <taxon>Pseudomonadati</taxon>
        <taxon>Pseudomonadota</taxon>
        <taxon>Alphaproteobacteria</taxon>
        <taxon>Hyphomicrobiales</taxon>
        <taxon>Phyllobacteriaceae</taxon>
        <taxon>Mesorhizobium</taxon>
    </lineage>
</organism>
<gene>
    <name evidence="13" type="ORF">D3242_08725</name>
</gene>
<evidence type="ECO:0000256" key="10">
    <source>
        <dbReference type="RuleBase" id="RU362123"/>
    </source>
</evidence>
<evidence type="ECO:0000256" key="11">
    <source>
        <dbReference type="SAM" id="MobiDB-lite"/>
    </source>
</evidence>
<comment type="similarity">
    <text evidence="2 10">Belongs to the TonB family.</text>
</comment>
<dbReference type="GO" id="GO:0015031">
    <property type="term" value="P:protein transport"/>
    <property type="evidence" value="ECO:0007669"/>
    <property type="project" value="UniProtKB-UniRule"/>
</dbReference>
<comment type="caution">
    <text evidence="13">The sequence shown here is derived from an EMBL/GenBank/DDBJ whole genome shotgun (WGS) entry which is preliminary data.</text>
</comment>
<feature type="compositionally biased region" description="Basic and acidic residues" evidence="11">
    <location>
        <begin position="161"/>
        <end position="170"/>
    </location>
</feature>
<dbReference type="GO" id="GO:0030288">
    <property type="term" value="C:outer membrane-bounded periplasmic space"/>
    <property type="evidence" value="ECO:0007669"/>
    <property type="project" value="InterPro"/>
</dbReference>
<evidence type="ECO:0000313" key="13">
    <source>
        <dbReference type="EMBL" id="RJT35548.1"/>
    </source>
</evidence>
<dbReference type="GO" id="GO:0098797">
    <property type="term" value="C:plasma membrane protein complex"/>
    <property type="evidence" value="ECO:0007669"/>
    <property type="project" value="TreeGrafter"/>
</dbReference>
<dbReference type="InterPro" id="IPR051045">
    <property type="entry name" value="TonB-dependent_transducer"/>
</dbReference>
<evidence type="ECO:0000256" key="4">
    <source>
        <dbReference type="ARBA" id="ARBA00022475"/>
    </source>
</evidence>
<dbReference type="PANTHER" id="PTHR33446:SF2">
    <property type="entry name" value="PROTEIN TONB"/>
    <property type="match status" value="1"/>
</dbReference>
<dbReference type="PANTHER" id="PTHR33446">
    <property type="entry name" value="PROTEIN TONB-RELATED"/>
    <property type="match status" value="1"/>
</dbReference>
<evidence type="ECO:0000313" key="14">
    <source>
        <dbReference type="Proteomes" id="UP000275530"/>
    </source>
</evidence>
<keyword evidence="7 10" id="KW-0653">Protein transport</keyword>
<dbReference type="Proteomes" id="UP000275530">
    <property type="component" value="Unassembled WGS sequence"/>
</dbReference>
<feature type="compositionally biased region" description="Basic and acidic residues" evidence="11">
    <location>
        <begin position="90"/>
        <end position="104"/>
    </location>
</feature>
<dbReference type="NCBIfam" id="TIGR01352">
    <property type="entry name" value="tonB_Cterm"/>
    <property type="match status" value="1"/>
</dbReference>
<feature type="transmembrane region" description="Helical" evidence="10">
    <location>
        <begin position="20"/>
        <end position="41"/>
    </location>
</feature>
<comment type="function">
    <text evidence="10">Interacts with outer membrane receptor proteins that carry out high-affinity binding and energy dependent uptake into the periplasmic space of specific substrates. It could act to transduce energy from the cytoplasmic membrane to specific energy-requiring processes in the outer membrane, resulting in the release into the periplasm of ligands bound by these outer membrane proteins.</text>
</comment>
<name>A0A6M7TB89_9HYPH</name>
<feature type="region of interest" description="Disordered" evidence="11">
    <location>
        <begin position="83"/>
        <end position="139"/>
    </location>
</feature>
<dbReference type="GO" id="GO:0015891">
    <property type="term" value="P:siderophore transport"/>
    <property type="evidence" value="ECO:0007669"/>
    <property type="project" value="InterPro"/>
</dbReference>
<dbReference type="Pfam" id="PF03544">
    <property type="entry name" value="TonB_C"/>
    <property type="match status" value="1"/>
</dbReference>
<dbReference type="RefSeq" id="WP_064981383.1">
    <property type="nucleotide sequence ID" value="NZ_CP033507.1"/>
</dbReference>
<evidence type="ECO:0000256" key="5">
    <source>
        <dbReference type="ARBA" id="ARBA00022519"/>
    </source>
</evidence>
<evidence type="ECO:0000256" key="6">
    <source>
        <dbReference type="ARBA" id="ARBA00022692"/>
    </source>
</evidence>
<keyword evidence="5 10" id="KW-0997">Cell inner membrane</keyword>
<accession>A0A6M7TB89</accession>
<comment type="subcellular location">
    <subcellularLocation>
        <location evidence="1 10">Cell inner membrane</location>
        <topology evidence="1 10">Single-pass membrane protein</topology>
        <orientation evidence="1 10">Periplasmic side</orientation>
    </subcellularLocation>
</comment>
<feature type="domain" description="TonB C-terminal" evidence="12">
    <location>
        <begin position="226"/>
        <end position="316"/>
    </location>
</feature>
<dbReference type="InterPro" id="IPR006260">
    <property type="entry name" value="TonB/TolA_C"/>
</dbReference>
<dbReference type="Gene3D" id="3.30.1150.10">
    <property type="match status" value="1"/>
</dbReference>
<evidence type="ECO:0000256" key="8">
    <source>
        <dbReference type="ARBA" id="ARBA00022989"/>
    </source>
</evidence>
<dbReference type="AlphaFoldDB" id="A0A6M7TB89"/>
<evidence type="ECO:0000256" key="2">
    <source>
        <dbReference type="ARBA" id="ARBA00006555"/>
    </source>
</evidence>
<feature type="region of interest" description="Disordered" evidence="11">
    <location>
        <begin position="156"/>
        <end position="219"/>
    </location>
</feature>
<keyword evidence="14" id="KW-1185">Reference proteome</keyword>
<evidence type="ECO:0000256" key="1">
    <source>
        <dbReference type="ARBA" id="ARBA00004383"/>
    </source>
</evidence>
<feature type="compositionally biased region" description="Basic and acidic residues" evidence="11">
    <location>
        <begin position="177"/>
        <end position="193"/>
    </location>
</feature>
<dbReference type="GO" id="GO:0055085">
    <property type="term" value="P:transmembrane transport"/>
    <property type="evidence" value="ECO:0007669"/>
    <property type="project" value="InterPro"/>
</dbReference>
<protein>
    <recommendedName>
        <fullName evidence="10">Protein TonB</fullName>
    </recommendedName>
</protein>
<proteinExistence type="inferred from homology"/>